<dbReference type="Gene3D" id="3.40.30.10">
    <property type="entry name" value="Glutaredoxin"/>
    <property type="match status" value="1"/>
</dbReference>
<evidence type="ECO:0000313" key="1">
    <source>
        <dbReference type="EMBL" id="MFC7299551.1"/>
    </source>
</evidence>
<organism evidence="1 2">
    <name type="scientific">Herminiimonas aquatilis</name>
    <dbReference type="NCBI Taxonomy" id="345342"/>
    <lineage>
        <taxon>Bacteria</taxon>
        <taxon>Pseudomonadati</taxon>
        <taxon>Pseudomonadota</taxon>
        <taxon>Betaproteobacteria</taxon>
        <taxon>Burkholderiales</taxon>
        <taxon>Oxalobacteraceae</taxon>
        <taxon>Herminiimonas</taxon>
    </lineage>
</organism>
<sequence length="191" mass="21061">MSISLPRPKLKPGQLIAARQLHALGEIMALPDPNQLIHLQFRRFAGCPVCDLHLHSIAQRHEEIVSAGIREIAVFHSSADGLRPFTTELPFAVVADPRKKLYAEFGVEASPRALLNPRAWIPILRGVLRSLGRILRGRQPVTSLQSEGGKLGLPADFLIASDGRILACKYGAHIYDQWSVNELLAQAAKNR</sequence>
<dbReference type="Pfam" id="PF13911">
    <property type="entry name" value="AhpC-TSA_2"/>
    <property type="match status" value="1"/>
</dbReference>
<protein>
    <submittedName>
        <fullName evidence="1">Peroxiredoxin-like family protein</fullName>
    </submittedName>
</protein>
<name>A0ABW2J916_9BURK</name>
<dbReference type="InterPro" id="IPR032801">
    <property type="entry name" value="PXL2A/B/C"/>
</dbReference>
<evidence type="ECO:0000313" key="2">
    <source>
        <dbReference type="Proteomes" id="UP001596379"/>
    </source>
</evidence>
<dbReference type="Proteomes" id="UP001596379">
    <property type="component" value="Unassembled WGS sequence"/>
</dbReference>
<keyword evidence="2" id="KW-1185">Reference proteome</keyword>
<dbReference type="RefSeq" id="WP_382235661.1">
    <property type="nucleotide sequence ID" value="NZ_JBHTCC010000003.1"/>
</dbReference>
<reference evidence="2" key="1">
    <citation type="journal article" date="2019" name="Int. J. Syst. Evol. Microbiol.">
        <title>The Global Catalogue of Microorganisms (GCM) 10K type strain sequencing project: providing services to taxonomists for standard genome sequencing and annotation.</title>
        <authorList>
            <consortium name="The Broad Institute Genomics Platform"/>
            <consortium name="The Broad Institute Genome Sequencing Center for Infectious Disease"/>
            <person name="Wu L."/>
            <person name="Ma J."/>
        </authorList>
    </citation>
    <scope>NUCLEOTIDE SEQUENCE [LARGE SCALE GENOMIC DNA]</scope>
    <source>
        <strain evidence="2">CCUG 36956</strain>
    </source>
</reference>
<proteinExistence type="predicted"/>
<dbReference type="CDD" id="cd02970">
    <property type="entry name" value="PRX_like2"/>
    <property type="match status" value="1"/>
</dbReference>
<dbReference type="EMBL" id="JBHTCC010000003">
    <property type="protein sequence ID" value="MFC7299551.1"/>
    <property type="molecule type" value="Genomic_DNA"/>
</dbReference>
<comment type="caution">
    <text evidence="1">The sequence shown here is derived from an EMBL/GenBank/DDBJ whole genome shotgun (WGS) entry which is preliminary data.</text>
</comment>
<dbReference type="InterPro" id="IPR036249">
    <property type="entry name" value="Thioredoxin-like_sf"/>
</dbReference>
<gene>
    <name evidence="1" type="ORF">ACFQO0_13985</name>
</gene>
<accession>A0ABW2J916</accession>
<dbReference type="SUPFAM" id="SSF52833">
    <property type="entry name" value="Thioredoxin-like"/>
    <property type="match status" value="1"/>
</dbReference>